<keyword evidence="2 7" id="KW-0813">Transport</keyword>
<keyword evidence="6 7" id="KW-0998">Cell outer membrane</keyword>
<dbReference type="InterPro" id="IPR039426">
    <property type="entry name" value="TonB-dep_rcpt-like"/>
</dbReference>
<dbReference type="InterPro" id="IPR012910">
    <property type="entry name" value="Plug_dom"/>
</dbReference>
<protein>
    <submittedName>
        <fullName evidence="10">TonB-dependent receptor</fullName>
    </submittedName>
</protein>
<sequence length="992" mass="108316">MKQKISLLTSFLLAVCFMAFAQTPASVKGVVKDSTGNPISGVTVRVVGTGQGIVTNTQGEYQLRPASAQATLEFSFVGYETQLIPMNGRTQIDLVMLQSTSSLGEAVVVIGYGAQRKKDLTGSVSVISAADIANRPIVNAGEALQGKAAGVQVTSVSGKPGAVLSIRVRGSSSISAGNEPLYVVDGIPMTDIAAFSPNDIESVSVLKDAASTAIYGTRAANGVVVITTKKGKKGQSRIDFTSYFGTSTPTRKLHMLNAKQYQEYANETLGAGTVTDAMVQANDINWQDEVFRTGTQQNYQLALSGGNDKTQHYISLGYTNQKGMVKPATYERFNARVNLSSKIKDWLTVSTSTLMSREHINDVTDNAGVARGGVVLSALTTPPTVPMYDAQGRIGQNPQTGWENPLGAIIGRDNKFLNDRIVSNVGFDFNLLKGLVVQSRFGLDYKNNDNKGSTDPIYTQAGRNARGSLSERLSKELVWLSEQTITFTQNWNKHNFSALGGWSVQDSHYEETYLTASVIDSQYRFSDWSRRYALAQNKTTAPARTIKEWGLMSYFARFSYDYAGKYLFQANMRVDQSSKFAPGNRTAAFPSFSAGWRISDEAFMKNVRAVNDLKLRASWGKNGNQEGIDSYDYLSLNKIDPTTGAVDINTIAPQTLTWEKTTQTNIGIDATFLNRRLTFTADFYVKNTKDVLVKVPVSGQIVSSLLLNSGSMRNIGQEFMLSSRNIVKKDLTWTTDFNIAFNQNKVLKIADGIGELTAFGEIYEKGNAIVLKEGYGLGQFIGYVAAGVDPATGLQLYQAGDGSKVTEPKPSDRRLIGSAQPKFVYGMTNAVSYKNFDLSVFIQGSQGNKIYNGVRVETEGMKDSRNQSTAILSRWRKPGDVTNMPGVLAGSDNNALISTRFLENGSYLRFRTITLSYRLGESLIERIGFRSASIYVSAQNLFTITKYTGFDPEVNSYGSSNNTQDNRNVSLGIDYGAYPQAKIFLVGLNIGL</sequence>
<comment type="similarity">
    <text evidence="7">Belongs to the TonB-dependent receptor family.</text>
</comment>
<evidence type="ECO:0000256" key="2">
    <source>
        <dbReference type="ARBA" id="ARBA00022448"/>
    </source>
</evidence>
<keyword evidence="8" id="KW-0732">Signal</keyword>
<dbReference type="NCBIfam" id="TIGR04056">
    <property type="entry name" value="OMP_RagA_SusC"/>
    <property type="match status" value="1"/>
</dbReference>
<dbReference type="EMBL" id="SDHZ01000001">
    <property type="protein sequence ID" value="RXK85429.1"/>
    <property type="molecule type" value="Genomic_DNA"/>
</dbReference>
<keyword evidence="3 7" id="KW-1134">Transmembrane beta strand</keyword>
<dbReference type="GO" id="GO:0009279">
    <property type="term" value="C:cell outer membrane"/>
    <property type="evidence" value="ECO:0007669"/>
    <property type="project" value="UniProtKB-SubCell"/>
</dbReference>
<evidence type="ECO:0000256" key="6">
    <source>
        <dbReference type="ARBA" id="ARBA00023237"/>
    </source>
</evidence>
<dbReference type="InterPro" id="IPR036942">
    <property type="entry name" value="Beta-barrel_TonB_sf"/>
</dbReference>
<dbReference type="FunFam" id="2.170.130.10:FF:000008">
    <property type="entry name" value="SusC/RagA family TonB-linked outer membrane protein"/>
    <property type="match status" value="1"/>
</dbReference>
<feature type="chain" id="PRO_5020712116" evidence="8">
    <location>
        <begin position="22"/>
        <end position="992"/>
    </location>
</feature>
<feature type="domain" description="TonB-dependent receptor plug" evidence="9">
    <location>
        <begin position="117"/>
        <end position="223"/>
    </location>
</feature>
<comment type="caution">
    <text evidence="10">The sequence shown here is derived from an EMBL/GenBank/DDBJ whole genome shotgun (WGS) entry which is preliminary data.</text>
</comment>
<dbReference type="Gene3D" id="2.170.130.10">
    <property type="entry name" value="TonB-dependent receptor, plug domain"/>
    <property type="match status" value="1"/>
</dbReference>
<dbReference type="Pfam" id="PF07715">
    <property type="entry name" value="Plug"/>
    <property type="match status" value="1"/>
</dbReference>
<organism evidence="10 11">
    <name type="scientific">Filimonas effusa</name>
    <dbReference type="NCBI Taxonomy" id="2508721"/>
    <lineage>
        <taxon>Bacteria</taxon>
        <taxon>Pseudomonadati</taxon>
        <taxon>Bacteroidota</taxon>
        <taxon>Chitinophagia</taxon>
        <taxon>Chitinophagales</taxon>
        <taxon>Chitinophagaceae</taxon>
        <taxon>Filimonas</taxon>
    </lineage>
</organism>
<dbReference type="Gene3D" id="2.40.170.20">
    <property type="entry name" value="TonB-dependent receptor, beta-barrel domain"/>
    <property type="match status" value="1"/>
</dbReference>
<evidence type="ECO:0000256" key="1">
    <source>
        <dbReference type="ARBA" id="ARBA00004571"/>
    </source>
</evidence>
<keyword evidence="5 7" id="KW-0472">Membrane</keyword>
<keyword evidence="10" id="KW-0675">Receptor</keyword>
<evidence type="ECO:0000256" key="8">
    <source>
        <dbReference type="SAM" id="SignalP"/>
    </source>
</evidence>
<dbReference type="SUPFAM" id="SSF56935">
    <property type="entry name" value="Porins"/>
    <property type="match status" value="1"/>
</dbReference>
<dbReference type="PROSITE" id="PS52016">
    <property type="entry name" value="TONB_DEPENDENT_REC_3"/>
    <property type="match status" value="1"/>
</dbReference>
<accession>A0A4Q1DAC3</accession>
<evidence type="ECO:0000259" key="9">
    <source>
        <dbReference type="Pfam" id="PF07715"/>
    </source>
</evidence>
<dbReference type="Gene3D" id="2.60.40.1120">
    <property type="entry name" value="Carboxypeptidase-like, regulatory domain"/>
    <property type="match status" value="1"/>
</dbReference>
<dbReference type="AlphaFoldDB" id="A0A4Q1DAC3"/>
<comment type="subcellular location">
    <subcellularLocation>
        <location evidence="1 7">Cell outer membrane</location>
        <topology evidence="1 7">Multi-pass membrane protein</topology>
    </subcellularLocation>
</comment>
<dbReference type="OrthoDB" id="9768177at2"/>
<dbReference type="InterPro" id="IPR037066">
    <property type="entry name" value="Plug_dom_sf"/>
</dbReference>
<evidence type="ECO:0000256" key="7">
    <source>
        <dbReference type="PROSITE-ProRule" id="PRU01360"/>
    </source>
</evidence>
<dbReference type="InterPro" id="IPR023996">
    <property type="entry name" value="TonB-dep_OMP_SusC/RagA"/>
</dbReference>
<dbReference type="Pfam" id="PF13715">
    <property type="entry name" value="CarbopepD_reg_2"/>
    <property type="match status" value="1"/>
</dbReference>
<proteinExistence type="inferred from homology"/>
<feature type="signal peptide" evidence="8">
    <location>
        <begin position="1"/>
        <end position="21"/>
    </location>
</feature>
<dbReference type="SUPFAM" id="SSF49464">
    <property type="entry name" value="Carboxypeptidase regulatory domain-like"/>
    <property type="match status" value="1"/>
</dbReference>
<dbReference type="RefSeq" id="WP_129001181.1">
    <property type="nucleotide sequence ID" value="NZ_SDHZ01000001.1"/>
</dbReference>
<evidence type="ECO:0000256" key="3">
    <source>
        <dbReference type="ARBA" id="ARBA00022452"/>
    </source>
</evidence>
<evidence type="ECO:0000256" key="5">
    <source>
        <dbReference type="ARBA" id="ARBA00023136"/>
    </source>
</evidence>
<dbReference type="InterPro" id="IPR008969">
    <property type="entry name" value="CarboxyPept-like_regulatory"/>
</dbReference>
<evidence type="ECO:0000313" key="10">
    <source>
        <dbReference type="EMBL" id="RXK85429.1"/>
    </source>
</evidence>
<dbReference type="Proteomes" id="UP000290545">
    <property type="component" value="Unassembled WGS sequence"/>
</dbReference>
<dbReference type="InterPro" id="IPR023997">
    <property type="entry name" value="TonB-dep_OMP_SusC/RagA_CS"/>
</dbReference>
<gene>
    <name evidence="10" type="ORF">ESB13_00980</name>
</gene>
<keyword evidence="11" id="KW-1185">Reference proteome</keyword>
<reference evidence="10 11" key="1">
    <citation type="submission" date="2019-01" db="EMBL/GenBank/DDBJ databases">
        <title>Filimonas sp. strain TTM-71.</title>
        <authorList>
            <person name="Chen W.-M."/>
        </authorList>
    </citation>
    <scope>NUCLEOTIDE SEQUENCE [LARGE SCALE GENOMIC DNA]</scope>
    <source>
        <strain evidence="10 11">TTM-71</strain>
    </source>
</reference>
<name>A0A4Q1DAC3_9BACT</name>
<evidence type="ECO:0000313" key="11">
    <source>
        <dbReference type="Proteomes" id="UP000290545"/>
    </source>
</evidence>
<evidence type="ECO:0000256" key="4">
    <source>
        <dbReference type="ARBA" id="ARBA00022692"/>
    </source>
</evidence>
<keyword evidence="4 7" id="KW-0812">Transmembrane</keyword>
<dbReference type="NCBIfam" id="TIGR04057">
    <property type="entry name" value="SusC_RagA_signa"/>
    <property type="match status" value="1"/>
</dbReference>